<comment type="similarity">
    <text evidence="2">Belongs to the X(+)/potassium ATPases subunit beta family.</text>
</comment>
<dbReference type="GO" id="GO:0006883">
    <property type="term" value="P:intracellular sodium ion homeostasis"/>
    <property type="evidence" value="ECO:0007669"/>
    <property type="project" value="TreeGrafter"/>
</dbReference>
<feature type="chain" id="PRO_5038593672" description="Sodium/potassium-transporting ATPase subunit beta" evidence="7">
    <location>
        <begin position="26"/>
        <end position="262"/>
    </location>
</feature>
<evidence type="ECO:0000256" key="3">
    <source>
        <dbReference type="ARBA" id="ARBA00022692"/>
    </source>
</evidence>
<dbReference type="InterPro" id="IPR038702">
    <property type="entry name" value="Na/K_ATPase_sub_beta_sf"/>
</dbReference>
<organism evidence="8 9">
    <name type="scientific">Dreissena polymorpha</name>
    <name type="common">Zebra mussel</name>
    <name type="synonym">Mytilus polymorpha</name>
    <dbReference type="NCBI Taxonomy" id="45954"/>
    <lineage>
        <taxon>Eukaryota</taxon>
        <taxon>Metazoa</taxon>
        <taxon>Spiralia</taxon>
        <taxon>Lophotrochozoa</taxon>
        <taxon>Mollusca</taxon>
        <taxon>Bivalvia</taxon>
        <taxon>Autobranchia</taxon>
        <taxon>Heteroconchia</taxon>
        <taxon>Euheterodonta</taxon>
        <taxon>Imparidentia</taxon>
        <taxon>Neoheterodontei</taxon>
        <taxon>Myida</taxon>
        <taxon>Dreissenoidea</taxon>
        <taxon>Dreissenidae</taxon>
        <taxon>Dreissena</taxon>
    </lineage>
</organism>
<dbReference type="Pfam" id="PF00287">
    <property type="entry name" value="Na_K-ATPase"/>
    <property type="match status" value="1"/>
</dbReference>
<sequence>MHFLQNRTFGIALMLSLPLLYTCLRVEIPQSFDSSNDMPVQLSFRPKPDVRTTLIHFKKESNFTYTPYVDDVDGLLQHYVNEIPTLNESTVDCSSVTGYRNQNEWDTPCYFDIFRELGDNCLKQQLYGYEDGQPCILLKMKEIFDWLPEPFDNGTLPDDLKYENGNSLSLWQKYFVTVKCEGENPADKDNVGDIFYHPSNGFHFKYFPYRNQEMYRSPLVFVRFDNPMPAQLFMITCKIYAKNIEYNVLNKSGFVHFELLVD</sequence>
<keyword evidence="9" id="KW-1185">Reference proteome</keyword>
<dbReference type="PANTHER" id="PTHR11523:SF28">
    <property type="entry name" value="NA_K-ATPASE BETA SUBUNIT ISOFORM 4-RELATED"/>
    <property type="match status" value="1"/>
</dbReference>
<name>A0A9D4GYC9_DREPO</name>
<dbReference type="Gene3D" id="2.60.40.1660">
    <property type="entry name" value="Na, k-atpase alpha subunit"/>
    <property type="match status" value="1"/>
</dbReference>
<gene>
    <name evidence="8" type="ORF">DPMN_125896</name>
</gene>
<evidence type="ECO:0008006" key="10">
    <source>
        <dbReference type="Google" id="ProtNLM"/>
    </source>
</evidence>
<evidence type="ECO:0000256" key="6">
    <source>
        <dbReference type="ARBA" id="ARBA00023136"/>
    </source>
</evidence>
<dbReference type="GO" id="GO:1990573">
    <property type="term" value="P:potassium ion import across plasma membrane"/>
    <property type="evidence" value="ECO:0007669"/>
    <property type="project" value="TreeGrafter"/>
</dbReference>
<proteinExistence type="inferred from homology"/>
<evidence type="ECO:0000256" key="7">
    <source>
        <dbReference type="SAM" id="SignalP"/>
    </source>
</evidence>
<dbReference type="Proteomes" id="UP000828390">
    <property type="component" value="Unassembled WGS sequence"/>
</dbReference>
<reference evidence="8" key="2">
    <citation type="submission" date="2020-11" db="EMBL/GenBank/DDBJ databases">
        <authorList>
            <person name="McCartney M.A."/>
            <person name="Auch B."/>
            <person name="Kono T."/>
            <person name="Mallez S."/>
            <person name="Becker A."/>
            <person name="Gohl D.M."/>
            <person name="Silverstein K.A.T."/>
            <person name="Koren S."/>
            <person name="Bechman K.B."/>
            <person name="Herman A."/>
            <person name="Abrahante J.E."/>
            <person name="Garbe J."/>
        </authorList>
    </citation>
    <scope>NUCLEOTIDE SEQUENCE</scope>
    <source>
        <strain evidence="8">Duluth1</strain>
        <tissue evidence="8">Whole animal</tissue>
    </source>
</reference>
<evidence type="ECO:0000313" key="8">
    <source>
        <dbReference type="EMBL" id="KAH3824068.1"/>
    </source>
</evidence>
<keyword evidence="4" id="KW-0735">Signal-anchor</keyword>
<dbReference type="EMBL" id="JAIWYP010000005">
    <property type="protein sequence ID" value="KAH3824068.1"/>
    <property type="molecule type" value="Genomic_DNA"/>
</dbReference>
<comment type="subcellular location">
    <subcellularLocation>
        <location evidence="1">Membrane</location>
        <topology evidence="1">Single-pass type II membrane protein</topology>
    </subcellularLocation>
</comment>
<dbReference type="PANTHER" id="PTHR11523">
    <property type="entry name" value="SODIUM/POTASSIUM-DEPENDENT ATPASE BETA SUBUNIT"/>
    <property type="match status" value="1"/>
</dbReference>
<dbReference type="GO" id="GO:0030007">
    <property type="term" value="P:intracellular potassium ion homeostasis"/>
    <property type="evidence" value="ECO:0007669"/>
    <property type="project" value="TreeGrafter"/>
</dbReference>
<keyword evidence="5" id="KW-1133">Transmembrane helix</keyword>
<keyword evidence="7" id="KW-0732">Signal</keyword>
<dbReference type="AlphaFoldDB" id="A0A9D4GYC9"/>
<evidence type="ECO:0000256" key="1">
    <source>
        <dbReference type="ARBA" id="ARBA00004606"/>
    </source>
</evidence>
<evidence type="ECO:0000313" key="9">
    <source>
        <dbReference type="Proteomes" id="UP000828390"/>
    </source>
</evidence>
<reference evidence="8" key="1">
    <citation type="journal article" date="2019" name="bioRxiv">
        <title>The Genome of the Zebra Mussel, Dreissena polymorpha: A Resource for Invasive Species Research.</title>
        <authorList>
            <person name="McCartney M.A."/>
            <person name="Auch B."/>
            <person name="Kono T."/>
            <person name="Mallez S."/>
            <person name="Zhang Y."/>
            <person name="Obille A."/>
            <person name="Becker A."/>
            <person name="Abrahante J.E."/>
            <person name="Garbe J."/>
            <person name="Badalamenti J.P."/>
            <person name="Herman A."/>
            <person name="Mangelson H."/>
            <person name="Liachko I."/>
            <person name="Sullivan S."/>
            <person name="Sone E.D."/>
            <person name="Koren S."/>
            <person name="Silverstein K.A.T."/>
            <person name="Beckman K.B."/>
            <person name="Gohl D.M."/>
        </authorList>
    </citation>
    <scope>NUCLEOTIDE SEQUENCE</scope>
    <source>
        <strain evidence="8">Duluth1</strain>
        <tissue evidence="8">Whole animal</tissue>
    </source>
</reference>
<accession>A0A9D4GYC9</accession>
<protein>
    <recommendedName>
        <fullName evidence="10">Sodium/potassium-transporting ATPase subunit beta</fullName>
    </recommendedName>
</protein>
<dbReference type="GO" id="GO:0001671">
    <property type="term" value="F:ATPase activator activity"/>
    <property type="evidence" value="ECO:0007669"/>
    <property type="project" value="TreeGrafter"/>
</dbReference>
<dbReference type="OrthoDB" id="5912413at2759"/>
<evidence type="ECO:0000256" key="4">
    <source>
        <dbReference type="ARBA" id="ARBA00022968"/>
    </source>
</evidence>
<dbReference type="GO" id="GO:0005890">
    <property type="term" value="C:sodium:potassium-exchanging ATPase complex"/>
    <property type="evidence" value="ECO:0007669"/>
    <property type="project" value="InterPro"/>
</dbReference>
<keyword evidence="3" id="KW-0812">Transmembrane</keyword>
<feature type="signal peptide" evidence="7">
    <location>
        <begin position="1"/>
        <end position="25"/>
    </location>
</feature>
<evidence type="ECO:0000256" key="5">
    <source>
        <dbReference type="ARBA" id="ARBA00022989"/>
    </source>
</evidence>
<evidence type="ECO:0000256" key="2">
    <source>
        <dbReference type="ARBA" id="ARBA00005876"/>
    </source>
</evidence>
<keyword evidence="6" id="KW-0472">Membrane</keyword>
<comment type="caution">
    <text evidence="8">The sequence shown here is derived from an EMBL/GenBank/DDBJ whole genome shotgun (WGS) entry which is preliminary data.</text>
</comment>
<dbReference type="InterPro" id="IPR000402">
    <property type="entry name" value="Na/K_ATPase_sub_beta"/>
</dbReference>
<dbReference type="GO" id="GO:0036376">
    <property type="term" value="P:sodium ion export across plasma membrane"/>
    <property type="evidence" value="ECO:0007669"/>
    <property type="project" value="TreeGrafter"/>
</dbReference>